<keyword evidence="7" id="KW-0175">Coiled coil</keyword>
<evidence type="ECO:0000259" key="9">
    <source>
        <dbReference type="Pfam" id="PF01618"/>
    </source>
</evidence>
<evidence type="ECO:0000256" key="5">
    <source>
        <dbReference type="ARBA" id="ARBA00023136"/>
    </source>
</evidence>
<protein>
    <submittedName>
        <fullName evidence="10">MotA/TolQ/ExbB proton channel family protein</fullName>
    </submittedName>
</protein>
<keyword evidence="4 8" id="KW-1133">Transmembrane helix</keyword>
<keyword evidence="5 8" id="KW-0472">Membrane</keyword>
<keyword evidence="6" id="KW-0653">Protein transport</keyword>
<feature type="transmembrane region" description="Helical" evidence="8">
    <location>
        <begin position="6"/>
        <end position="30"/>
    </location>
</feature>
<evidence type="ECO:0000256" key="7">
    <source>
        <dbReference type="SAM" id="Coils"/>
    </source>
</evidence>
<feature type="domain" description="MotA/TolQ/ExbB proton channel" evidence="9">
    <location>
        <begin position="99"/>
        <end position="180"/>
    </location>
</feature>
<dbReference type="Pfam" id="PF01618">
    <property type="entry name" value="MotA_ExbB"/>
    <property type="match status" value="1"/>
</dbReference>
<reference evidence="10" key="1">
    <citation type="submission" date="2023-11" db="EMBL/GenBank/DDBJ databases">
        <title>Genome sequence of Cyanobacterium aponinum BCRC AL20115.</title>
        <authorList>
            <person name="Chang H.-Y."/>
            <person name="Lin K.-M."/>
            <person name="Hsueh H.-T."/>
            <person name="Chu H.-A."/>
            <person name="Kuo C.-H."/>
        </authorList>
    </citation>
    <scope>NUCLEOTIDE SEQUENCE</scope>
    <source>
        <strain evidence="10">AL20115</strain>
    </source>
</reference>
<evidence type="ECO:0000256" key="1">
    <source>
        <dbReference type="ARBA" id="ARBA00004651"/>
    </source>
</evidence>
<keyword evidence="2" id="KW-1003">Cell membrane</keyword>
<dbReference type="InterPro" id="IPR002898">
    <property type="entry name" value="MotA_ExbB_proton_chnl"/>
</dbReference>
<evidence type="ECO:0000256" key="2">
    <source>
        <dbReference type="ARBA" id="ARBA00022475"/>
    </source>
</evidence>
<comment type="similarity">
    <text evidence="6">Belongs to the exbB/tolQ family.</text>
</comment>
<dbReference type="GO" id="GO:0015031">
    <property type="term" value="P:protein transport"/>
    <property type="evidence" value="ECO:0007669"/>
    <property type="project" value="UniProtKB-KW"/>
</dbReference>
<feature type="coiled-coil region" evidence="7">
    <location>
        <begin position="535"/>
        <end position="612"/>
    </location>
</feature>
<dbReference type="AlphaFoldDB" id="A0AAF1C1Y7"/>
<dbReference type="EMBL" id="CP138348">
    <property type="protein sequence ID" value="WPF88133.1"/>
    <property type="molecule type" value="Genomic_DNA"/>
</dbReference>
<evidence type="ECO:0000256" key="4">
    <source>
        <dbReference type="ARBA" id="ARBA00022989"/>
    </source>
</evidence>
<feature type="transmembrane region" description="Helical" evidence="8">
    <location>
        <begin position="115"/>
        <end position="139"/>
    </location>
</feature>
<keyword evidence="3 8" id="KW-0812">Transmembrane</keyword>
<evidence type="ECO:0000256" key="8">
    <source>
        <dbReference type="SAM" id="Phobius"/>
    </source>
</evidence>
<proteinExistence type="inferred from homology"/>
<feature type="transmembrane region" description="Helical" evidence="8">
    <location>
        <begin position="159"/>
        <end position="182"/>
    </location>
</feature>
<accession>A0AAF1C1Y7</accession>
<evidence type="ECO:0000256" key="6">
    <source>
        <dbReference type="RuleBase" id="RU004057"/>
    </source>
</evidence>
<comment type="subcellular location">
    <subcellularLocation>
        <location evidence="1">Cell membrane</location>
        <topology evidence="1">Multi-pass membrane protein</topology>
    </subcellularLocation>
    <subcellularLocation>
        <location evidence="6">Membrane</location>
        <topology evidence="6">Multi-pass membrane protein</topology>
    </subcellularLocation>
</comment>
<evidence type="ECO:0000313" key="10">
    <source>
        <dbReference type="EMBL" id="WPF88133.1"/>
    </source>
</evidence>
<sequence length="641" mass="72699">MLETFKIFPLWLTITTIIFVILPAIFSGFIRRNLYKHLEDLESKTRRLVNGDSQGIQPRFINLLRQRFAKASQQIENVNTIALIDGVYHQETISFLKFKIRCEEAEYITKTIPNLLLAFGLLGTFLGITLNLNSISEIINQGGADILDLTNQLQQPLQSMAIAFITSLIGLFCASILTVTNLKYNINLEKNSLLNNLEDYLDNIYKPLVEGDTRLDKAVNKMVEKQTEFLTRFHENVGQVLERTFKKAADRIADENEKSQQLANQVYQNLLDASSAITAGANVFQLSTKTLESQVESLQKMIPILRQNIESFAQSSNLILTASHRIEASKFSENLEKITDNLAQTQEAFTASTKELTGGIIRFNNDSKQATNLAINIYQELKKASESLEESSVLFADSANTIKDSGFSKELAVTTDNLKTIQQPLLEIINILNQTIQPLENNIKTFDASINKMVEVTPDYRQFKDAIELLDKSANIFINSAEAIKQSKFNNGLAETTTNLAKIQGIFLEAINRLNQVVKPITTNIKTLEISSNKMALLAQNINQIELNINMINERYLEMTNISREILLKLGENTVKNINNYSELFSKINKINNELEERLKLLENNEKLLLAILKQLFEKFYNQNKSSEKQYSSEKYDKSSE</sequence>
<keyword evidence="6" id="KW-0813">Transport</keyword>
<name>A0AAF1C1Y7_9CHRO</name>
<dbReference type="GO" id="GO:0005886">
    <property type="term" value="C:plasma membrane"/>
    <property type="evidence" value="ECO:0007669"/>
    <property type="project" value="UniProtKB-SubCell"/>
</dbReference>
<gene>
    <name evidence="10" type="ORF">SAY89_15215</name>
</gene>
<evidence type="ECO:0000256" key="3">
    <source>
        <dbReference type="ARBA" id="ARBA00022692"/>
    </source>
</evidence>
<dbReference type="RefSeq" id="WP_320001341.1">
    <property type="nucleotide sequence ID" value="NZ_CP138348.1"/>
</dbReference>
<organism evidence="10">
    <name type="scientific">Cyanobacterium aponinum AL20115</name>
    <dbReference type="NCBI Taxonomy" id="3090662"/>
    <lineage>
        <taxon>Bacteria</taxon>
        <taxon>Bacillati</taxon>
        <taxon>Cyanobacteriota</taxon>
        <taxon>Cyanophyceae</taxon>
        <taxon>Oscillatoriophycideae</taxon>
        <taxon>Chroococcales</taxon>
        <taxon>Geminocystaceae</taxon>
        <taxon>Cyanobacterium</taxon>
    </lineage>
</organism>